<protein>
    <submittedName>
        <fullName evidence="19">Polyprotein</fullName>
    </submittedName>
</protein>
<dbReference type="GO" id="GO:0003887">
    <property type="term" value="F:DNA-directed DNA polymerase activity"/>
    <property type="evidence" value="ECO:0007669"/>
    <property type="project" value="UniProtKB-KW"/>
</dbReference>
<dbReference type="InterPro" id="IPR041588">
    <property type="entry name" value="Integrase_H2C2"/>
</dbReference>
<dbReference type="InterPro" id="IPR001584">
    <property type="entry name" value="Integrase_cat-core"/>
</dbReference>
<evidence type="ECO:0000256" key="9">
    <source>
        <dbReference type="ARBA" id="ARBA00022842"/>
    </source>
</evidence>
<dbReference type="InterPro" id="IPR012337">
    <property type="entry name" value="RNaseH-like_sf"/>
</dbReference>
<dbReference type="InterPro" id="IPR036397">
    <property type="entry name" value="RNaseH_sf"/>
</dbReference>
<keyword evidence="6" id="KW-0064">Aspartyl protease</keyword>
<dbReference type="Gene3D" id="2.40.50.40">
    <property type="match status" value="1"/>
</dbReference>
<dbReference type="Gene3D" id="1.10.340.70">
    <property type="match status" value="1"/>
</dbReference>
<keyword evidence="4" id="KW-0540">Nuclease</keyword>
<gene>
    <name evidence="19" type="ORF">LUZ62_020548</name>
</gene>
<dbReference type="InterPro" id="IPR016197">
    <property type="entry name" value="Chromo-like_dom_sf"/>
</dbReference>
<dbReference type="CDD" id="cd09274">
    <property type="entry name" value="RNase_HI_RT_Ty3"/>
    <property type="match status" value="1"/>
</dbReference>
<evidence type="ECO:0000256" key="11">
    <source>
        <dbReference type="ARBA" id="ARBA00022918"/>
    </source>
</evidence>
<dbReference type="Pfam" id="PF24626">
    <property type="entry name" value="SH3_Tf2-1"/>
    <property type="match status" value="1"/>
</dbReference>
<dbReference type="GO" id="GO:0003964">
    <property type="term" value="F:RNA-directed DNA polymerase activity"/>
    <property type="evidence" value="ECO:0007669"/>
    <property type="project" value="UniProtKB-KW"/>
</dbReference>
<dbReference type="Proteomes" id="UP001140206">
    <property type="component" value="Chromosome 1"/>
</dbReference>
<evidence type="ECO:0000313" key="20">
    <source>
        <dbReference type="Proteomes" id="UP001140206"/>
    </source>
</evidence>
<comment type="caution">
    <text evidence="19">The sequence shown here is derived from an EMBL/GenBank/DDBJ whole genome shotgun (WGS) entry which is preliminary data.</text>
</comment>
<dbReference type="PANTHER" id="PTHR37984">
    <property type="entry name" value="PROTEIN CBG26694"/>
    <property type="match status" value="1"/>
</dbReference>
<evidence type="ECO:0000256" key="12">
    <source>
        <dbReference type="ARBA" id="ARBA00022932"/>
    </source>
</evidence>
<feature type="domain" description="Integrase catalytic" evidence="18">
    <location>
        <begin position="266"/>
        <end position="430"/>
    </location>
</feature>
<evidence type="ECO:0000256" key="3">
    <source>
        <dbReference type="ARBA" id="ARBA00022695"/>
    </source>
</evidence>
<evidence type="ECO:0000313" key="19">
    <source>
        <dbReference type="EMBL" id="KAJ4807982.1"/>
    </source>
</evidence>
<proteinExistence type="predicted"/>
<dbReference type="InterPro" id="IPR056924">
    <property type="entry name" value="SH3_Tf2-1"/>
</dbReference>
<reference evidence="19" key="1">
    <citation type="submission" date="2022-08" db="EMBL/GenBank/DDBJ databases">
        <authorList>
            <person name="Marques A."/>
        </authorList>
    </citation>
    <scope>NUCLEOTIDE SEQUENCE</scope>
    <source>
        <strain evidence="19">RhyPub2mFocal</strain>
        <tissue evidence="19">Leaves</tissue>
    </source>
</reference>
<dbReference type="Pfam" id="PF00665">
    <property type="entry name" value="rve"/>
    <property type="match status" value="1"/>
</dbReference>
<evidence type="ECO:0000256" key="2">
    <source>
        <dbReference type="ARBA" id="ARBA00022679"/>
    </source>
</evidence>
<dbReference type="GO" id="GO:0015074">
    <property type="term" value="P:DNA integration"/>
    <property type="evidence" value="ECO:0007669"/>
    <property type="project" value="UniProtKB-KW"/>
</dbReference>
<dbReference type="GO" id="GO:0004190">
    <property type="term" value="F:aspartic-type endopeptidase activity"/>
    <property type="evidence" value="ECO:0007669"/>
    <property type="project" value="UniProtKB-KW"/>
</dbReference>
<evidence type="ECO:0000256" key="5">
    <source>
        <dbReference type="ARBA" id="ARBA00022723"/>
    </source>
</evidence>
<keyword evidence="11" id="KW-0695">RNA-directed DNA polymerase</keyword>
<evidence type="ECO:0000256" key="6">
    <source>
        <dbReference type="ARBA" id="ARBA00022750"/>
    </source>
</evidence>
<keyword evidence="15" id="KW-0175">Coiled coil</keyword>
<dbReference type="PROSITE" id="PS50994">
    <property type="entry name" value="INTEGRASE"/>
    <property type="match status" value="1"/>
</dbReference>
<evidence type="ECO:0000256" key="4">
    <source>
        <dbReference type="ARBA" id="ARBA00022722"/>
    </source>
</evidence>
<dbReference type="InterPro" id="IPR023780">
    <property type="entry name" value="Chromo_domain"/>
</dbReference>
<dbReference type="Pfam" id="PF00385">
    <property type="entry name" value="Chromo"/>
    <property type="match status" value="1"/>
</dbReference>
<keyword evidence="3" id="KW-0548">Nucleotidyltransferase</keyword>
<dbReference type="GO" id="GO:0006310">
    <property type="term" value="P:DNA recombination"/>
    <property type="evidence" value="ECO:0007669"/>
    <property type="project" value="UniProtKB-KW"/>
</dbReference>
<feature type="coiled-coil region" evidence="15">
    <location>
        <begin position="447"/>
        <end position="478"/>
    </location>
</feature>
<dbReference type="SUPFAM" id="SSF54160">
    <property type="entry name" value="Chromo domain-like"/>
    <property type="match status" value="1"/>
</dbReference>
<dbReference type="FunFam" id="1.10.340.70:FF:000001">
    <property type="entry name" value="Retrovirus-related Pol polyprotein from transposon gypsy-like Protein"/>
    <property type="match status" value="1"/>
</dbReference>
<dbReference type="GO" id="GO:0006508">
    <property type="term" value="P:proteolysis"/>
    <property type="evidence" value="ECO:0007669"/>
    <property type="project" value="UniProtKB-KW"/>
</dbReference>
<keyword evidence="10" id="KW-0229">DNA integration</keyword>
<dbReference type="FunFam" id="3.30.420.10:FF:000032">
    <property type="entry name" value="Retrovirus-related Pol polyprotein from transposon 297-like Protein"/>
    <property type="match status" value="1"/>
</dbReference>
<keyword evidence="9" id="KW-0460">Magnesium</keyword>
<feature type="compositionally biased region" description="Basic and acidic residues" evidence="16">
    <location>
        <begin position="713"/>
        <end position="726"/>
    </location>
</feature>
<keyword evidence="20" id="KW-1185">Reference proteome</keyword>
<evidence type="ECO:0000256" key="8">
    <source>
        <dbReference type="ARBA" id="ARBA00022801"/>
    </source>
</evidence>
<keyword evidence="7" id="KW-0255">Endonuclease</keyword>
<evidence type="ECO:0000256" key="15">
    <source>
        <dbReference type="SAM" id="Coils"/>
    </source>
</evidence>
<organism evidence="19 20">
    <name type="scientific">Rhynchospora pubera</name>
    <dbReference type="NCBI Taxonomy" id="906938"/>
    <lineage>
        <taxon>Eukaryota</taxon>
        <taxon>Viridiplantae</taxon>
        <taxon>Streptophyta</taxon>
        <taxon>Embryophyta</taxon>
        <taxon>Tracheophyta</taxon>
        <taxon>Spermatophyta</taxon>
        <taxon>Magnoliopsida</taxon>
        <taxon>Liliopsida</taxon>
        <taxon>Poales</taxon>
        <taxon>Cyperaceae</taxon>
        <taxon>Cyperoideae</taxon>
        <taxon>Rhynchosporeae</taxon>
        <taxon>Rhynchospora</taxon>
    </lineage>
</organism>
<dbReference type="InterPro" id="IPR050951">
    <property type="entry name" value="Retrovirus_Pol_polyprotein"/>
</dbReference>
<dbReference type="GO" id="GO:0004519">
    <property type="term" value="F:endonuclease activity"/>
    <property type="evidence" value="ECO:0007669"/>
    <property type="project" value="UniProtKB-KW"/>
</dbReference>
<keyword evidence="5" id="KW-0479">Metal-binding</keyword>
<keyword evidence="12" id="KW-0239">DNA-directed DNA polymerase</keyword>
<dbReference type="InterPro" id="IPR000953">
    <property type="entry name" value="Chromo/chromo_shadow_dom"/>
</dbReference>
<evidence type="ECO:0000256" key="16">
    <source>
        <dbReference type="SAM" id="MobiDB-lite"/>
    </source>
</evidence>
<sequence>MINAPVLAMPDFNKSFTIETDASDKEMWAVLMQDKKPIAFMSKSLGIRNQGPSTYENEFLALLTTVSKWRHCLLGGQFIIKTDQISLKHLLEQRVNHMMQHKGLCKLMGLDYKIEYKKGIENKVADALSRQVTGRKEEKFETLTVTELIPQWVDEIKDSYINDTWIEGLQNKNSGLNSESKFTQSNGLWKYKDKLCIETNGGWRERLIGEVHNSSQGGHSGIQATYKRVKAQFYWPNMRETIHKYVSGCNTCQQTKGENVKLPGLLQPLPVPEEAWVSISMDFISGLPRSEGKEVIMVIVDRLTKYAHLAALQHPFSASDVARVFLETVYKLHGLPQNIISDRDPIFTSKFWKEIMEKMRVKLKMSTAYHPQTDGQIERVNQCIENYLRSMMLNQPKLWTKWLAMAEYWYNTNFHSALNTTPFKALYGYDPPQLPMGTIPRCSVEAVNELMKERHEWLQELKNSLKKAQERMKKFADQKRSERTFAIGDWVYLKLHPYRQVSLKGSGHERSHKLSPKFYGPFEIVDKKGELAYELNLPTDSQVHPVFHVSQLRGKVGEGHEIMPNLPLVGMKNKQKEEPEAIIGRRLTQRGNQGVVQILVRWKGQTDEDASWEDYHQLEKQFPHFILRDKEYFEKGRVSGIEINKLLAVGEEIKNSKLNKQLTVGPSAVTVNCKQTEENKRGDVDIGGQHVNCNGVKEGATQEELTRVLRSTVTDKRRDELDGGEKRGKKGVTQ</sequence>
<dbReference type="InterPro" id="IPR041373">
    <property type="entry name" value="RT_RNaseH"/>
</dbReference>
<accession>A0AAV8GRS1</accession>
<dbReference type="AlphaFoldDB" id="A0AAV8GRS1"/>
<keyword evidence="14" id="KW-0233">DNA recombination</keyword>
<evidence type="ECO:0000259" key="18">
    <source>
        <dbReference type="PROSITE" id="PS50994"/>
    </source>
</evidence>
<evidence type="ECO:0000256" key="1">
    <source>
        <dbReference type="ARBA" id="ARBA00022670"/>
    </source>
</evidence>
<feature type="region of interest" description="Disordered" evidence="16">
    <location>
        <begin position="709"/>
        <end position="734"/>
    </location>
</feature>
<dbReference type="PROSITE" id="PS50013">
    <property type="entry name" value="CHROMO_2"/>
    <property type="match status" value="1"/>
</dbReference>
<keyword evidence="2" id="KW-0808">Transferase</keyword>
<evidence type="ECO:0000256" key="7">
    <source>
        <dbReference type="ARBA" id="ARBA00022759"/>
    </source>
</evidence>
<dbReference type="SUPFAM" id="SSF53098">
    <property type="entry name" value="Ribonuclease H-like"/>
    <property type="match status" value="1"/>
</dbReference>
<dbReference type="Gene3D" id="3.10.20.370">
    <property type="match status" value="1"/>
</dbReference>
<dbReference type="SUPFAM" id="SSF56672">
    <property type="entry name" value="DNA/RNA polymerases"/>
    <property type="match status" value="1"/>
</dbReference>
<dbReference type="EMBL" id="JAMFTS010000001">
    <property type="protein sequence ID" value="KAJ4807982.1"/>
    <property type="molecule type" value="Genomic_DNA"/>
</dbReference>
<evidence type="ECO:0000256" key="14">
    <source>
        <dbReference type="ARBA" id="ARBA00023172"/>
    </source>
</evidence>
<dbReference type="Pfam" id="PF17917">
    <property type="entry name" value="RT_RNaseH"/>
    <property type="match status" value="1"/>
</dbReference>
<dbReference type="GO" id="GO:0003677">
    <property type="term" value="F:DNA binding"/>
    <property type="evidence" value="ECO:0007669"/>
    <property type="project" value="UniProtKB-KW"/>
</dbReference>
<dbReference type="SMART" id="SM00298">
    <property type="entry name" value="CHROMO"/>
    <property type="match status" value="1"/>
</dbReference>
<keyword evidence="8" id="KW-0378">Hydrolase</keyword>
<dbReference type="Pfam" id="PF17921">
    <property type="entry name" value="Integrase_H2C2"/>
    <property type="match status" value="1"/>
</dbReference>
<evidence type="ECO:0000256" key="10">
    <source>
        <dbReference type="ARBA" id="ARBA00022908"/>
    </source>
</evidence>
<dbReference type="InterPro" id="IPR043502">
    <property type="entry name" value="DNA/RNA_pol_sf"/>
</dbReference>
<dbReference type="Gene3D" id="3.30.420.10">
    <property type="entry name" value="Ribonuclease H-like superfamily/Ribonuclease H"/>
    <property type="match status" value="1"/>
</dbReference>
<keyword evidence="13" id="KW-0238">DNA-binding</keyword>
<dbReference type="GO" id="GO:0046872">
    <property type="term" value="F:metal ion binding"/>
    <property type="evidence" value="ECO:0007669"/>
    <property type="project" value="UniProtKB-KW"/>
</dbReference>
<feature type="domain" description="Chromo" evidence="17">
    <location>
        <begin position="577"/>
        <end position="626"/>
    </location>
</feature>
<name>A0AAV8GRS1_9POAL</name>
<dbReference type="PANTHER" id="PTHR37984:SF5">
    <property type="entry name" value="PROTEIN NYNRIN-LIKE"/>
    <property type="match status" value="1"/>
</dbReference>
<evidence type="ECO:0000256" key="13">
    <source>
        <dbReference type="ARBA" id="ARBA00023125"/>
    </source>
</evidence>
<keyword evidence="1" id="KW-0645">Protease</keyword>
<evidence type="ECO:0000259" key="17">
    <source>
        <dbReference type="PROSITE" id="PS50013"/>
    </source>
</evidence>